<dbReference type="Proteomes" id="UP000610124">
    <property type="component" value="Unassembled WGS sequence"/>
</dbReference>
<comment type="caution">
    <text evidence="3">The sequence shown here is derived from an EMBL/GenBank/DDBJ whole genome shotgun (WGS) entry which is preliminary data.</text>
</comment>
<feature type="domain" description="Hint" evidence="2">
    <location>
        <begin position="2108"/>
        <end position="2209"/>
    </location>
</feature>
<evidence type="ECO:0000313" key="3">
    <source>
        <dbReference type="EMBL" id="GGV05672.1"/>
    </source>
</evidence>
<dbReference type="Gene3D" id="2.170.16.10">
    <property type="entry name" value="Hedgehog/Intein (Hint) domain"/>
    <property type="match status" value="1"/>
</dbReference>
<name>A0A8H9I1V0_KITAU</name>
<feature type="region of interest" description="Disordered" evidence="1">
    <location>
        <begin position="28"/>
        <end position="120"/>
    </location>
</feature>
<dbReference type="EMBL" id="BMUB01000037">
    <property type="protein sequence ID" value="GGV05672.1"/>
    <property type="molecule type" value="Genomic_DNA"/>
</dbReference>
<reference evidence="3 4" key="1">
    <citation type="journal article" date="2014" name="Int. J. Syst. Evol. Microbiol.">
        <title>Complete genome sequence of Corynebacterium casei LMG S-19264T (=DSM 44701T), isolated from a smear-ripened cheese.</title>
        <authorList>
            <consortium name="US DOE Joint Genome Institute (JGI-PGF)"/>
            <person name="Walter F."/>
            <person name="Albersmeier A."/>
            <person name="Kalinowski J."/>
            <person name="Ruckert C."/>
        </authorList>
    </citation>
    <scope>NUCLEOTIDE SEQUENCE [LARGE SCALE GENOMIC DNA]</scope>
    <source>
        <strain evidence="3 4">JCM 4434</strain>
    </source>
</reference>
<dbReference type="Pfam" id="PF07591">
    <property type="entry name" value="PT-HINT"/>
    <property type="match status" value="1"/>
</dbReference>
<dbReference type="InterPro" id="IPR031325">
    <property type="entry name" value="RHS_repeat"/>
</dbReference>
<dbReference type="InterPro" id="IPR006530">
    <property type="entry name" value="YD"/>
</dbReference>
<feature type="compositionally biased region" description="Low complexity" evidence="1">
    <location>
        <begin position="84"/>
        <end position="108"/>
    </location>
</feature>
<dbReference type="SMART" id="SM00306">
    <property type="entry name" value="HintN"/>
    <property type="match status" value="1"/>
</dbReference>
<dbReference type="Pfam" id="PF14428">
    <property type="entry name" value="DddA-like"/>
    <property type="match status" value="1"/>
</dbReference>
<dbReference type="OrthoDB" id="291011at2"/>
<feature type="region of interest" description="Disordered" evidence="1">
    <location>
        <begin position="1094"/>
        <end position="1123"/>
    </location>
</feature>
<dbReference type="PANTHER" id="PTHR32305">
    <property type="match status" value="1"/>
</dbReference>
<dbReference type="InterPro" id="IPR022385">
    <property type="entry name" value="Rhs_assc_core"/>
</dbReference>
<dbReference type="GeneID" id="97489939"/>
<sequence length="2394" mass="251500">MVALTLTGVSVPPAAAWTYPTPKGKIWTPPHTPLGDETVSVPGQDVQTSTPKPVAPAPAWKPEPAQPLVTGTATVTVGPDSPEAQAARAATGGASPASGGATGSQAGPLAVQVAPGTGKGESAHTVTVQVTGQDQGKAVGVTGPLIALTDAEAPTSSNGRAASVTLDLKALQAAGWSDRASLVALPSCALTTPGLSECRTQTPVAAKVDGHGKITADVVLPPSVPAQQRQNGAVKASFSTTTAPVRTEAVADTGGSGGSVVLSASPSPSGAMGNYTASSLSPSAAWTAGSNAGNFTYSYPIQVPPALGGAAPTVALGYNSAAVDGKTSSTNAQPSWIGDGWGYEPGFIERSYKSCDQAGITGSPDKCWGGQNATLSLGGRSGAIVRDDATGTWHLSSDDGAKVEQLTGAPKAAGDIDYRDMEYWRISTPDGVQYYFGRNHLPGGDGSDPAAGSVLTMPVYSPKSGDPCYNQTSGNSSWCQMAWRWQLDYVVDSHGNLVTYKYAAEGNKYQRGAVQSGGNGTLTDYQRSGFLKEIGYGQRLDDQKAAKGGANPAAKVLFTVAERCIPDATNDCSEGKRAGNANAWPDTPVDQICTDSTCLNSAPTFFTTKRLTAISTQVWVNSAYRTVDTWNLNQQLADPGDGTKRLLQLDSIQRVPSNGQAEIKNLPPVQFQYKMRANRVDGLVPASPMFMRPRIQSITTEMGGRIDVIYSDPECSRLNNRMPASEDNNSMACIPVKWYLPGQSSKDPVNDWFDKPLVKTVVEQDLVSTPAIAKTTEYSYGGGAAWHRNDAELIDARTRTWDDFRGYQTVTTTTGNANPGEAPKTQQRVTYLRGMVGDYLADGKTLRTVPEVPNPLGGTVPDNAQLSGRVVAAETFDQAGKDGTVTTISGTAYNGQQKSATHAQSAGAPQVYAWRPDSETTAITKALLADGTWRTTTSTTITEPANGNRVIKVDDKGDGTAATPEICTTTGYAASDNPQLLTLVAEQTSFQGSCTGTATAANTLSSGRTLYDGKAFGRAGTTGDPTGNHVLDHFDQGGNAVYAHAGSATFDAYGRSLTTATTDGSTYNGAGAQVSGPSVTPAVTKVDLTPASGALPTQVRTTGPMGTGWTTTGTLDPARGSALTSTDANGRVITGQYDALGRLTAVWAPDRPTTQLPSRKFTYGLKGTAGPSTVKTESLNDDATTYAVNIDIYDGLGRARQSQRTSDARPNGRLITDRLYDTHGWVIKTSSSYYEKSSFPTESIFIPTADGQVPGQTWNTYDGSGRVVRAEFRSNGNLQWATTTAYPGADRIDVTPPSGGMPSSTVTDARGRTAAVWQYRTPTATGNSTDADVTTYAYTPTGQTASHTDSSGNTWNYTYDLRGRQVSASDPDTGVTQTFYDVNSRVDHTVDAKGTTIAYTYDLLGRKTGTYSGSVTPANQLAAWTYDSLAKGLPTSSTRYVGGSGGAAYTTAVTGYDTAYRPLGTSITIPAVEKELAGTYTTTNTYSPVLGALTRSDIPAAGGLPAESITYAHTITGLLFAAASLDQAIVQQVDYDALARPIRTTVGDYGTQVVSTQQYDPATGRVINSFIDRQVNTVSASQTSYTYAPSGRITSVTDIQDAAATDTQCFTYDYLGRLTGAWTDTGGTSTIADWTDSSGTKHGTGSSTTVPGTGGCNNTSGPAAVSPGGRTVGGPTPYWNTYTYDTTGNRTGLVQHDITGNSLKDTTTTQTFGAAKTRNTPTSAPNTGGGTGGPHALLTSTTSGSAGTKTVGYQYDAAGNPTAITDTSGTTTLAWNGEGKLNSLSSTGAAGTTSYLYDADGNQLIRRNPGKTTLNLPTDELTLDTTTGTLSNVRSITAGGGLTYTRVTSAIGGGNVVIQAADPHGTNGVQISTDANMTVARRPTDPFGNPRGNQPTAGQWAGSKGFVGGSKDDATGLTNLGARQYDPVRGRFISPDPILDQANPQQWNAYAYSNNDPINASDPSGLFLGFDCKTCDDIVDKGKSLASGAWHETVKEYNEIAEGAARLIGDDKTADNFRNQRENPDSPLNLTTIISEAGGPLDGPQTHSSWYQWGRKLVQIFGPPLPIVSPGGWAAGAAIHGEEFVAKHPGMVRKLFSKIASKVRPKAGPCSFAASTPVLMADGSTREISDVKPGDQVQAADPQTGENDGHTVTDTWKHDDSDLIDVTIKTGDDEETIHTTAEHPFWDTTAQKWIPAADLRPGHTLKTEDGQDTTIVSVHEVAGQQAMYNLTVADLHTYYVLAGATPVLVHNACKDETGLELAKRAAGHFQGPGKKPGGVTGAMYVEGRGWYDTPLSSGFDNIHPEVDGNFAPGTKRAYRHHLEAQVAALMRQDLSIKKATLYIHFWNEEAAREVCWACDTTLSDMLPKDSELTVVFRREDGSIERTEPYKGNAR</sequence>
<dbReference type="Gene3D" id="2.180.10.10">
    <property type="entry name" value="RHS repeat-associated core"/>
    <property type="match status" value="2"/>
</dbReference>
<evidence type="ECO:0000313" key="4">
    <source>
        <dbReference type="Proteomes" id="UP000610124"/>
    </source>
</evidence>
<feature type="compositionally biased region" description="Pro residues" evidence="1">
    <location>
        <begin position="53"/>
        <end position="65"/>
    </location>
</feature>
<proteinExistence type="predicted"/>
<dbReference type="InterPro" id="IPR003587">
    <property type="entry name" value="Hint_dom_N"/>
</dbReference>
<dbReference type="NCBIfam" id="TIGR03696">
    <property type="entry name" value="Rhs_assc_core"/>
    <property type="match status" value="1"/>
</dbReference>
<dbReference type="InterPro" id="IPR036844">
    <property type="entry name" value="Hint_dom_sf"/>
</dbReference>
<dbReference type="Pfam" id="PF05593">
    <property type="entry name" value="RHS_repeat"/>
    <property type="match status" value="2"/>
</dbReference>
<organism evidence="3 4">
    <name type="scientific">Kitasatospora aureofaciens</name>
    <name type="common">Streptomyces aureofaciens</name>
    <dbReference type="NCBI Taxonomy" id="1894"/>
    <lineage>
        <taxon>Bacteria</taxon>
        <taxon>Bacillati</taxon>
        <taxon>Actinomycetota</taxon>
        <taxon>Actinomycetes</taxon>
        <taxon>Kitasatosporales</taxon>
        <taxon>Streptomycetaceae</taxon>
        <taxon>Kitasatospora</taxon>
    </lineage>
</organism>
<dbReference type="SUPFAM" id="SSF51294">
    <property type="entry name" value="Hedgehog/intein (Hint) domain"/>
    <property type="match status" value="1"/>
</dbReference>
<gene>
    <name evidence="3" type="ORF">GCM10010502_70700</name>
</gene>
<dbReference type="RefSeq" id="WP_141763689.1">
    <property type="nucleotide sequence ID" value="NZ_BMUB01000037.1"/>
</dbReference>
<dbReference type="InterPro" id="IPR032724">
    <property type="entry name" value="SCP1.201-like"/>
</dbReference>
<feature type="region of interest" description="Disordered" evidence="1">
    <location>
        <begin position="1636"/>
        <end position="1672"/>
    </location>
</feature>
<dbReference type="NCBIfam" id="TIGR01643">
    <property type="entry name" value="YD_repeat_2x"/>
    <property type="match status" value="3"/>
</dbReference>
<evidence type="ECO:0000259" key="2">
    <source>
        <dbReference type="SMART" id="SM00306"/>
    </source>
</evidence>
<feature type="compositionally biased region" description="Low complexity" evidence="1">
    <location>
        <begin position="1101"/>
        <end position="1114"/>
    </location>
</feature>
<evidence type="ECO:0000256" key="1">
    <source>
        <dbReference type="SAM" id="MobiDB-lite"/>
    </source>
</evidence>
<dbReference type="PANTHER" id="PTHR32305:SF17">
    <property type="entry name" value="TRNA NUCLEASE WAPA"/>
    <property type="match status" value="1"/>
</dbReference>
<dbReference type="InterPro" id="IPR050708">
    <property type="entry name" value="T6SS_VgrG/RHS"/>
</dbReference>
<feature type="region of interest" description="Disordered" evidence="1">
    <location>
        <begin position="2128"/>
        <end position="2151"/>
    </location>
</feature>
<protein>
    <submittedName>
        <fullName evidence="3">Type IV secretion protein Rhs</fullName>
    </submittedName>
</protein>
<dbReference type="CDD" id="cd00081">
    <property type="entry name" value="Hint"/>
    <property type="match status" value="1"/>
</dbReference>
<feature type="compositionally biased region" description="Low complexity" evidence="1">
    <location>
        <begin position="1637"/>
        <end position="1651"/>
    </location>
</feature>
<accession>A0A8H9I1V0</accession>